<comment type="pathway">
    <text evidence="7">Isoprenoid biosynthesis; isopentenyl diphosphate biosynthesis via DXP pathway; isopentenyl diphosphate from 1-deoxy-D-xylulose 5-phosphate: step 5/6.</text>
</comment>
<keyword evidence="11" id="KW-1185">Reference proteome</keyword>
<dbReference type="InterPro" id="IPR045854">
    <property type="entry name" value="NO2/SO3_Rdtase_4Fe4S_sf"/>
</dbReference>
<dbReference type="PANTHER" id="PTHR30454:SF0">
    <property type="entry name" value="4-HYDROXY-3-METHYLBUT-2-EN-1-YL DIPHOSPHATE SYNTHASE (FERREDOXIN), CHLOROPLASTIC"/>
    <property type="match status" value="1"/>
</dbReference>
<accession>A0ABR9ZMS6</accession>
<keyword evidence="1 7" id="KW-0004">4Fe-4S</keyword>
<evidence type="ECO:0000256" key="3">
    <source>
        <dbReference type="ARBA" id="ARBA00023002"/>
    </source>
</evidence>
<keyword evidence="5 7" id="KW-0411">Iron-sulfur</keyword>
<sequence>MNGTREIKVGNLFMGGSNPVLIQSMTNTKTEHVADTVKQILELEAAGCEIVRVAVPTMAAAKAIKDIKAKIHIPIVADIHFDYRLAIESIHSGVDKIRLNPGNIGDINRVAEVVTLAKAKQIPIRIGVNGGSLDPEIYKKYGGLTAEALVESAMSHVKIFEALSFYDIAISIKASDIPITVKAYRLLSEKVNYPLHLGITEAGTKFSSTVKSSIGIGALLLEGIGDTIRVTMTDDPVEEIQVAKKILEVLDLRSFGIKIIACPTCGRTEVDLIKLAQEVEKRVENIDKNMTVAIMGCAVNGPGEAREADIGIAGGKGEYLLFKKGLVVRKIKEEQVMEALLEEIDHF</sequence>
<dbReference type="NCBIfam" id="NF001540">
    <property type="entry name" value="PRK00366.1"/>
    <property type="match status" value="1"/>
</dbReference>
<protein>
    <recommendedName>
        <fullName evidence="7">4-hydroxy-3-methylbut-2-en-1-yl diphosphate synthase (flavodoxin)</fullName>
        <ecNumber evidence="7">1.17.7.3</ecNumber>
    </recommendedName>
    <alternativeName>
        <fullName evidence="7">1-hydroxy-2-methyl-2-(E)-butenyl 4-diphosphate synthase</fullName>
    </alternativeName>
</protein>
<keyword evidence="2 7" id="KW-0479">Metal-binding</keyword>
<dbReference type="Proteomes" id="UP000614200">
    <property type="component" value="Unassembled WGS sequence"/>
</dbReference>
<evidence type="ECO:0000256" key="6">
    <source>
        <dbReference type="ARBA" id="ARBA00023229"/>
    </source>
</evidence>
<evidence type="ECO:0000256" key="7">
    <source>
        <dbReference type="HAMAP-Rule" id="MF_00159"/>
    </source>
</evidence>
<dbReference type="EMBL" id="JADKNH010000001">
    <property type="protein sequence ID" value="MBF4691765.1"/>
    <property type="molecule type" value="Genomic_DNA"/>
</dbReference>
<dbReference type="EC" id="1.17.7.3" evidence="7"/>
<comment type="function">
    <text evidence="7">Converts 2C-methyl-D-erythritol 2,4-cyclodiphosphate (ME-2,4cPP) into 1-hydroxy-2-methyl-2-(E)-butenyl 4-diphosphate.</text>
</comment>
<evidence type="ECO:0000256" key="2">
    <source>
        <dbReference type="ARBA" id="ARBA00022723"/>
    </source>
</evidence>
<comment type="caution">
    <text evidence="10">The sequence shown here is derived from an EMBL/GenBank/DDBJ whole genome shotgun (WGS) entry which is preliminary data.</text>
</comment>
<name>A0ABR9ZMS6_9FIRM</name>
<feature type="binding site" evidence="7">
    <location>
        <position position="262"/>
    </location>
    <ligand>
        <name>[4Fe-4S] cluster</name>
        <dbReference type="ChEBI" id="CHEBI:49883"/>
    </ligand>
</feature>
<keyword evidence="4 7" id="KW-0408">Iron</keyword>
<dbReference type="Pfam" id="PF04551">
    <property type="entry name" value="GcpE"/>
    <property type="match status" value="1"/>
</dbReference>
<comment type="catalytic activity">
    <reaction evidence="7">
        <text>(2E)-4-hydroxy-3-methylbut-2-enyl diphosphate + oxidized [flavodoxin] + H2O + 2 H(+) = 2-C-methyl-D-erythritol 2,4-cyclic diphosphate + reduced [flavodoxin]</text>
        <dbReference type="Rhea" id="RHEA:43604"/>
        <dbReference type="Rhea" id="RHEA-COMP:10622"/>
        <dbReference type="Rhea" id="RHEA-COMP:10623"/>
        <dbReference type="ChEBI" id="CHEBI:15377"/>
        <dbReference type="ChEBI" id="CHEBI:15378"/>
        <dbReference type="ChEBI" id="CHEBI:57618"/>
        <dbReference type="ChEBI" id="CHEBI:58210"/>
        <dbReference type="ChEBI" id="CHEBI:58483"/>
        <dbReference type="ChEBI" id="CHEBI:128753"/>
        <dbReference type="EC" id="1.17.7.3"/>
    </reaction>
</comment>
<organism evidence="10 11">
    <name type="scientific">Fusibacter ferrireducens</name>
    <dbReference type="NCBI Taxonomy" id="2785058"/>
    <lineage>
        <taxon>Bacteria</taxon>
        <taxon>Bacillati</taxon>
        <taxon>Bacillota</taxon>
        <taxon>Clostridia</taxon>
        <taxon>Eubacteriales</taxon>
        <taxon>Eubacteriales Family XII. Incertae Sedis</taxon>
        <taxon>Fusibacter</taxon>
    </lineage>
</organism>
<feature type="binding site" evidence="7">
    <location>
        <position position="304"/>
    </location>
    <ligand>
        <name>[4Fe-4S] cluster</name>
        <dbReference type="ChEBI" id="CHEBI:49883"/>
    </ligand>
</feature>
<feature type="domain" description="IspG C-terminal" evidence="9">
    <location>
        <begin position="258"/>
        <end position="345"/>
    </location>
</feature>
<evidence type="ECO:0000256" key="5">
    <source>
        <dbReference type="ARBA" id="ARBA00023014"/>
    </source>
</evidence>
<dbReference type="InterPro" id="IPR016425">
    <property type="entry name" value="IspG_bac"/>
</dbReference>
<evidence type="ECO:0000313" key="11">
    <source>
        <dbReference type="Proteomes" id="UP000614200"/>
    </source>
</evidence>
<dbReference type="PIRSF" id="PIRSF004640">
    <property type="entry name" value="IspG"/>
    <property type="match status" value="1"/>
</dbReference>
<dbReference type="SUPFAM" id="SSF51604">
    <property type="entry name" value="Enolase C-terminal domain-like"/>
    <property type="match status" value="1"/>
</dbReference>
<gene>
    <name evidence="7 10" type="primary">ispG</name>
    <name evidence="10" type="synonym">gcpE</name>
    <name evidence="10" type="ORF">ISU02_01470</name>
</gene>
<dbReference type="Gene3D" id="3.20.20.20">
    <property type="entry name" value="Dihydropteroate synthase-like"/>
    <property type="match status" value="1"/>
</dbReference>
<dbReference type="InterPro" id="IPR058578">
    <property type="entry name" value="IspG_TIM"/>
</dbReference>
<evidence type="ECO:0000256" key="4">
    <source>
        <dbReference type="ARBA" id="ARBA00023004"/>
    </source>
</evidence>
<dbReference type="PANTHER" id="PTHR30454">
    <property type="entry name" value="4-HYDROXY-3-METHYLBUT-2-EN-1-YL DIPHOSPHATE SYNTHASE"/>
    <property type="match status" value="1"/>
</dbReference>
<dbReference type="InterPro" id="IPR036849">
    <property type="entry name" value="Enolase-like_C_sf"/>
</dbReference>
<dbReference type="NCBIfam" id="TIGR00612">
    <property type="entry name" value="ispG_gcpE"/>
    <property type="match status" value="1"/>
</dbReference>
<dbReference type="InterPro" id="IPR011005">
    <property type="entry name" value="Dihydropteroate_synth-like_sf"/>
</dbReference>
<comment type="cofactor">
    <cofactor evidence="7">
        <name>[4Fe-4S] cluster</name>
        <dbReference type="ChEBI" id="CHEBI:49883"/>
    </cofactor>
    <text evidence="7">Binds 1 [4Fe-4S] cluster.</text>
</comment>
<dbReference type="InterPro" id="IPR058579">
    <property type="entry name" value="IspG_C"/>
</dbReference>
<dbReference type="GO" id="GO:0046429">
    <property type="term" value="F:4-hydroxy-3-methylbut-2-en-1-yl diphosphate synthase activity (ferredoxin)"/>
    <property type="evidence" value="ECO:0007669"/>
    <property type="project" value="UniProtKB-EC"/>
</dbReference>
<dbReference type="SUPFAM" id="SSF56014">
    <property type="entry name" value="Nitrite and sulphite reductase 4Fe-4S domain-like"/>
    <property type="match status" value="1"/>
</dbReference>
<evidence type="ECO:0000256" key="1">
    <source>
        <dbReference type="ARBA" id="ARBA00022485"/>
    </source>
</evidence>
<keyword evidence="3 7" id="KW-0560">Oxidoreductase</keyword>
<dbReference type="Gene3D" id="3.30.413.10">
    <property type="entry name" value="Sulfite Reductase Hemoprotein, domain 1"/>
    <property type="match status" value="1"/>
</dbReference>
<evidence type="ECO:0000259" key="9">
    <source>
        <dbReference type="Pfam" id="PF26540"/>
    </source>
</evidence>
<dbReference type="RefSeq" id="WP_194700004.1">
    <property type="nucleotide sequence ID" value="NZ_JADKNH010000001.1"/>
</dbReference>
<evidence type="ECO:0000259" key="8">
    <source>
        <dbReference type="Pfam" id="PF04551"/>
    </source>
</evidence>
<reference evidence="10 11" key="1">
    <citation type="submission" date="2020-11" db="EMBL/GenBank/DDBJ databases">
        <title>Fusibacter basophilias sp. nov.</title>
        <authorList>
            <person name="Qiu D."/>
        </authorList>
    </citation>
    <scope>NUCLEOTIDE SEQUENCE [LARGE SCALE GENOMIC DNA]</scope>
    <source>
        <strain evidence="10 11">Q10-2</strain>
    </source>
</reference>
<keyword evidence="6 7" id="KW-0414">Isoprene biosynthesis</keyword>
<feature type="binding site" evidence="7">
    <location>
        <position position="265"/>
    </location>
    <ligand>
        <name>[4Fe-4S] cluster</name>
        <dbReference type="ChEBI" id="CHEBI:49883"/>
    </ligand>
</feature>
<comment type="similarity">
    <text evidence="7">Belongs to the IspG family.</text>
</comment>
<proteinExistence type="inferred from homology"/>
<evidence type="ECO:0000313" key="10">
    <source>
        <dbReference type="EMBL" id="MBF4691765.1"/>
    </source>
</evidence>
<dbReference type="InterPro" id="IPR004588">
    <property type="entry name" value="IspG_bac-typ"/>
</dbReference>
<feature type="binding site" evidence="7">
    <location>
        <position position="297"/>
    </location>
    <ligand>
        <name>[4Fe-4S] cluster</name>
        <dbReference type="ChEBI" id="CHEBI:49883"/>
    </ligand>
</feature>
<dbReference type="HAMAP" id="MF_00159">
    <property type="entry name" value="IspG"/>
    <property type="match status" value="1"/>
</dbReference>
<dbReference type="Pfam" id="PF26540">
    <property type="entry name" value="GcpE_C"/>
    <property type="match status" value="1"/>
</dbReference>
<feature type="domain" description="IspG TIM-barrel" evidence="8">
    <location>
        <begin position="4"/>
        <end position="244"/>
    </location>
</feature>